<dbReference type="InterPro" id="IPR051156">
    <property type="entry name" value="Mito/Outer_Membr_Metalloprot"/>
</dbReference>
<evidence type="ECO:0000313" key="8">
    <source>
        <dbReference type="EMBL" id="KAK9906354.1"/>
    </source>
</evidence>
<evidence type="ECO:0000259" key="7">
    <source>
        <dbReference type="Pfam" id="PF01435"/>
    </source>
</evidence>
<dbReference type="EMBL" id="JALJOT010000010">
    <property type="protein sequence ID" value="KAK9906354.1"/>
    <property type="molecule type" value="Genomic_DNA"/>
</dbReference>
<evidence type="ECO:0000256" key="2">
    <source>
        <dbReference type="ARBA" id="ARBA00022723"/>
    </source>
</evidence>
<proteinExistence type="inferred from homology"/>
<evidence type="ECO:0000256" key="1">
    <source>
        <dbReference type="ARBA" id="ARBA00022670"/>
    </source>
</evidence>
<keyword evidence="1 6" id="KW-0645">Protease</keyword>
<evidence type="ECO:0000256" key="6">
    <source>
        <dbReference type="RuleBase" id="RU003983"/>
    </source>
</evidence>
<dbReference type="Proteomes" id="UP001491310">
    <property type="component" value="Unassembled WGS sequence"/>
</dbReference>
<comment type="cofactor">
    <cofactor evidence="6">
        <name>Zn(2+)</name>
        <dbReference type="ChEBI" id="CHEBI:29105"/>
    </cofactor>
    <text evidence="6">Binds 1 zinc ion per subunit.</text>
</comment>
<evidence type="ECO:0000313" key="9">
    <source>
        <dbReference type="Proteomes" id="UP001491310"/>
    </source>
</evidence>
<evidence type="ECO:0000256" key="3">
    <source>
        <dbReference type="ARBA" id="ARBA00022801"/>
    </source>
</evidence>
<evidence type="ECO:0000256" key="4">
    <source>
        <dbReference type="ARBA" id="ARBA00022833"/>
    </source>
</evidence>
<keyword evidence="2" id="KW-0479">Metal-binding</keyword>
<sequence length="352" mass="38585">MLARRLQRVFFRQIAAIAQKTRSRAVEGAASCNVSHLNPTLQQAPQFGWQARTYFNDPRGAYVHFKPRGGPSRGSRQTAVLAVAGGGVIIFYYTHREEIPYTHRRHAVFVSPETEKMLGLQTFQQVKAEAEAAGKLLPPQHPAVRSVRAIGERIAAHAADPAGGGRIDHMKGLKWEFVVINEPGNVNAFVMPGGKVVVYTGLLQLLRKEDEVAAVLGHEVAHVLARHIGEKLSSVAVFSLLQILLAVTLGFNIPSDVFQLAVFLPNSRKQESEADVIGIHLSARACFDPTAAVDVFTKLGEAEKSAGVRTPGFLRTHPLSQKRVEAIEKNLPKALEDYELAGCNAPRGWFPW</sequence>
<dbReference type="Gene3D" id="3.30.2010.10">
    <property type="entry name" value="Metalloproteases ('zincins'), catalytic domain"/>
    <property type="match status" value="1"/>
</dbReference>
<comment type="caution">
    <text evidence="8">The sequence shown here is derived from an EMBL/GenBank/DDBJ whole genome shotgun (WGS) entry which is preliminary data.</text>
</comment>
<dbReference type="InterPro" id="IPR001915">
    <property type="entry name" value="Peptidase_M48"/>
</dbReference>
<protein>
    <recommendedName>
        <fullName evidence="7">Peptidase M48 domain-containing protein</fullName>
    </recommendedName>
</protein>
<gene>
    <name evidence="8" type="ORF">WJX75_000454</name>
</gene>
<keyword evidence="3 6" id="KW-0378">Hydrolase</keyword>
<feature type="domain" description="Peptidase M48" evidence="7">
    <location>
        <begin position="170"/>
        <end position="329"/>
    </location>
</feature>
<keyword evidence="4 6" id="KW-0862">Zinc</keyword>
<accession>A0ABR2YIX6</accession>
<dbReference type="PANTHER" id="PTHR22726:SF1">
    <property type="entry name" value="METALLOENDOPEPTIDASE OMA1, MITOCHONDRIAL"/>
    <property type="match status" value="1"/>
</dbReference>
<dbReference type="CDD" id="cd07331">
    <property type="entry name" value="M48C_Oma1_like"/>
    <property type="match status" value="1"/>
</dbReference>
<reference evidence="8 9" key="1">
    <citation type="journal article" date="2024" name="Nat. Commun.">
        <title>Phylogenomics reveals the evolutionary origins of lichenization in chlorophyte algae.</title>
        <authorList>
            <person name="Puginier C."/>
            <person name="Libourel C."/>
            <person name="Otte J."/>
            <person name="Skaloud P."/>
            <person name="Haon M."/>
            <person name="Grisel S."/>
            <person name="Petersen M."/>
            <person name="Berrin J.G."/>
            <person name="Delaux P.M."/>
            <person name="Dal Grande F."/>
            <person name="Keller J."/>
        </authorList>
    </citation>
    <scope>NUCLEOTIDE SEQUENCE [LARGE SCALE GENOMIC DNA]</scope>
    <source>
        <strain evidence="8 9">SAG 216-7</strain>
    </source>
</reference>
<evidence type="ECO:0000256" key="5">
    <source>
        <dbReference type="ARBA" id="ARBA00023049"/>
    </source>
</evidence>
<dbReference type="Pfam" id="PF01435">
    <property type="entry name" value="Peptidase_M48"/>
    <property type="match status" value="1"/>
</dbReference>
<dbReference type="PANTHER" id="PTHR22726">
    <property type="entry name" value="METALLOENDOPEPTIDASE OMA1"/>
    <property type="match status" value="1"/>
</dbReference>
<comment type="similarity">
    <text evidence="6">Belongs to the peptidase M48 family.</text>
</comment>
<keyword evidence="5 6" id="KW-0482">Metalloprotease</keyword>
<keyword evidence="9" id="KW-1185">Reference proteome</keyword>
<name>A0ABR2YIX6_9CHLO</name>
<organism evidence="8 9">
    <name type="scientific">Coccomyxa subellipsoidea</name>
    <dbReference type="NCBI Taxonomy" id="248742"/>
    <lineage>
        <taxon>Eukaryota</taxon>
        <taxon>Viridiplantae</taxon>
        <taxon>Chlorophyta</taxon>
        <taxon>core chlorophytes</taxon>
        <taxon>Trebouxiophyceae</taxon>
        <taxon>Trebouxiophyceae incertae sedis</taxon>
        <taxon>Coccomyxaceae</taxon>
        <taxon>Coccomyxa</taxon>
    </lineage>
</organism>